<protein>
    <submittedName>
        <fullName evidence="4">Uncharacterized protein</fullName>
    </submittedName>
</protein>
<evidence type="ECO:0000313" key="5">
    <source>
        <dbReference type="Proteomes" id="UP001274830"/>
    </source>
</evidence>
<keyword evidence="5" id="KW-1185">Reference proteome</keyword>
<gene>
    <name evidence="4" type="ORF">LTR78_009595</name>
</gene>
<dbReference type="Gene3D" id="2.40.40.10">
    <property type="entry name" value="RlpA-like domain"/>
    <property type="match status" value="1"/>
</dbReference>
<keyword evidence="1 3" id="KW-0732">Signal</keyword>
<dbReference type="PANTHER" id="PTHR31836:SF28">
    <property type="entry name" value="SRCR DOMAIN-CONTAINING PROTEIN-RELATED"/>
    <property type="match status" value="1"/>
</dbReference>
<reference evidence="4" key="1">
    <citation type="submission" date="2023-07" db="EMBL/GenBank/DDBJ databases">
        <title>Black Yeasts Isolated from many extreme environments.</title>
        <authorList>
            <person name="Coleine C."/>
            <person name="Stajich J.E."/>
            <person name="Selbmann L."/>
        </authorList>
    </citation>
    <scope>NUCLEOTIDE SEQUENCE</scope>
    <source>
        <strain evidence="4">CCFEE 5485</strain>
    </source>
</reference>
<sequence>MYSKNIFAAGALLSVVAAVPLAANKRDLVWVTETDEAVVTVPVTTTIWVNPGETAPTAVSTVQADAHTVSHYGHHTHSTSSSAPAPSAPAPSGPASSAAPSSSSSAYVAPSSSSVYVAPSSSSVYVAPSSSSSVYVAPTTSTSVYVAPTTSTYVAPTTSSTSQYVAPSSSASPTTAQASSSVAAAAPAAASCTNANTGNTLSGQAAVGTSYSGDLTYYQTGMGACGCTSGQSDNIVAVSESLFDQFTIAGNPNLNPLCGKQVSITGANGQAYTATIVDRCTGCKVQDLDLSQGFFNTVTNNGDGRVHNMNWSFLN</sequence>
<comment type="caution">
    <text evidence="4">The sequence shown here is derived from an EMBL/GenBank/DDBJ whole genome shotgun (WGS) entry which is preliminary data.</text>
</comment>
<evidence type="ECO:0000256" key="1">
    <source>
        <dbReference type="ARBA" id="ARBA00022729"/>
    </source>
</evidence>
<feature type="compositionally biased region" description="Low complexity" evidence="2">
    <location>
        <begin position="93"/>
        <end position="103"/>
    </location>
</feature>
<dbReference type="Proteomes" id="UP001274830">
    <property type="component" value="Unassembled WGS sequence"/>
</dbReference>
<dbReference type="InterPro" id="IPR036908">
    <property type="entry name" value="RlpA-like_sf"/>
</dbReference>
<dbReference type="CDD" id="cd22191">
    <property type="entry name" value="DPBB_RlpA_EXP_N-like"/>
    <property type="match status" value="1"/>
</dbReference>
<dbReference type="InterPro" id="IPR051477">
    <property type="entry name" value="Expansin_CellWall"/>
</dbReference>
<accession>A0AAE0WFB7</accession>
<organism evidence="4 5">
    <name type="scientific">Recurvomyces mirabilis</name>
    <dbReference type="NCBI Taxonomy" id="574656"/>
    <lineage>
        <taxon>Eukaryota</taxon>
        <taxon>Fungi</taxon>
        <taxon>Dikarya</taxon>
        <taxon>Ascomycota</taxon>
        <taxon>Pezizomycotina</taxon>
        <taxon>Dothideomycetes</taxon>
        <taxon>Dothideomycetidae</taxon>
        <taxon>Mycosphaerellales</taxon>
        <taxon>Teratosphaeriaceae</taxon>
        <taxon>Recurvomyces</taxon>
    </lineage>
</organism>
<feature type="signal peptide" evidence="3">
    <location>
        <begin position="1"/>
        <end position="18"/>
    </location>
</feature>
<evidence type="ECO:0000313" key="4">
    <source>
        <dbReference type="EMBL" id="KAK3670491.1"/>
    </source>
</evidence>
<evidence type="ECO:0000256" key="3">
    <source>
        <dbReference type="SAM" id="SignalP"/>
    </source>
</evidence>
<proteinExistence type="predicted"/>
<dbReference type="SUPFAM" id="SSF50685">
    <property type="entry name" value="Barwin-like endoglucanases"/>
    <property type="match status" value="1"/>
</dbReference>
<evidence type="ECO:0000256" key="2">
    <source>
        <dbReference type="SAM" id="MobiDB-lite"/>
    </source>
</evidence>
<dbReference type="AlphaFoldDB" id="A0AAE0WFB7"/>
<name>A0AAE0WFB7_9PEZI</name>
<feature type="chain" id="PRO_5042291339" evidence="3">
    <location>
        <begin position="19"/>
        <end position="315"/>
    </location>
</feature>
<dbReference type="EMBL" id="JAUTXT010000055">
    <property type="protein sequence ID" value="KAK3670491.1"/>
    <property type="molecule type" value="Genomic_DNA"/>
</dbReference>
<dbReference type="PANTHER" id="PTHR31836">
    <property type="match status" value="1"/>
</dbReference>
<feature type="region of interest" description="Disordered" evidence="2">
    <location>
        <begin position="70"/>
        <end position="103"/>
    </location>
</feature>